<gene>
    <name evidence="1" type="ORF">COA96_10145</name>
</gene>
<dbReference type="AlphaFoldDB" id="A0A2A5AZ17"/>
<dbReference type="Proteomes" id="UP000218327">
    <property type="component" value="Unassembled WGS sequence"/>
</dbReference>
<reference evidence="2" key="1">
    <citation type="submission" date="2017-08" db="EMBL/GenBank/DDBJ databases">
        <title>A dynamic microbial community with high functional redundancy inhabits the cold, oxic subseafloor aquifer.</title>
        <authorList>
            <person name="Tully B.J."/>
            <person name="Wheat C.G."/>
            <person name="Glazer B.T."/>
            <person name="Huber J.A."/>
        </authorList>
    </citation>
    <scope>NUCLEOTIDE SEQUENCE [LARGE SCALE GENOMIC DNA]</scope>
</reference>
<evidence type="ECO:0000313" key="1">
    <source>
        <dbReference type="EMBL" id="PCJ24096.1"/>
    </source>
</evidence>
<name>A0A2A5AZ17_9GAMM</name>
<dbReference type="EMBL" id="NVVJ01000030">
    <property type="protein sequence ID" value="PCJ24096.1"/>
    <property type="molecule type" value="Genomic_DNA"/>
</dbReference>
<comment type="caution">
    <text evidence="1">The sequence shown here is derived from an EMBL/GenBank/DDBJ whole genome shotgun (WGS) entry which is preliminary data.</text>
</comment>
<protein>
    <submittedName>
        <fullName evidence="1">Uncharacterized protein</fullName>
    </submittedName>
</protein>
<evidence type="ECO:0000313" key="2">
    <source>
        <dbReference type="Proteomes" id="UP000218327"/>
    </source>
</evidence>
<sequence length="86" mass="9560">MATQFQENINDIWVDIKSALSLVEGQTYSAQNIALGTIIIRESASLPPDAFGHIIDQKEYSYLTIGPENIYVRSRWGGGRLAITEC</sequence>
<organism evidence="1 2">
    <name type="scientific">SAR86 cluster bacterium</name>
    <dbReference type="NCBI Taxonomy" id="2030880"/>
    <lineage>
        <taxon>Bacteria</taxon>
        <taxon>Pseudomonadati</taxon>
        <taxon>Pseudomonadota</taxon>
        <taxon>Gammaproteobacteria</taxon>
        <taxon>SAR86 cluster</taxon>
    </lineage>
</organism>
<proteinExistence type="predicted"/>
<accession>A0A2A5AZ17</accession>